<organism evidence="1 2">
    <name type="scientific">Advenella kashmirensis</name>
    <dbReference type="NCBI Taxonomy" id="310575"/>
    <lineage>
        <taxon>Bacteria</taxon>
        <taxon>Pseudomonadati</taxon>
        <taxon>Pseudomonadota</taxon>
        <taxon>Betaproteobacteria</taxon>
        <taxon>Burkholderiales</taxon>
        <taxon>Alcaligenaceae</taxon>
    </lineage>
</organism>
<reference evidence="1 2" key="1">
    <citation type="journal article" date="2018" name="Nat. Biotechnol.">
        <title>A standardized bacterial taxonomy based on genome phylogeny substantially revises the tree of life.</title>
        <authorList>
            <person name="Parks D.H."/>
            <person name="Chuvochina M."/>
            <person name="Waite D.W."/>
            <person name="Rinke C."/>
            <person name="Skarshewski A."/>
            <person name="Chaumeil P.A."/>
            <person name="Hugenholtz P."/>
        </authorList>
    </citation>
    <scope>NUCLEOTIDE SEQUENCE [LARGE SCALE GENOMIC DNA]</scope>
    <source>
        <strain evidence="1">UBA10707</strain>
    </source>
</reference>
<dbReference type="Proteomes" id="UP000264036">
    <property type="component" value="Unassembled WGS sequence"/>
</dbReference>
<name>A0A356LDC1_9BURK</name>
<proteinExistence type="predicted"/>
<sequence>MSGYFTPWQVKKNKAGRHVVVFSQHSTINQRKQGGHPKVATTLPDRYGAGIKGDQGSCAKRLASPGRIILPALHCERQGWGAGISDASFRRDMPALS</sequence>
<protein>
    <submittedName>
        <fullName evidence="1">Uncharacterized protein</fullName>
    </submittedName>
</protein>
<dbReference type="AlphaFoldDB" id="A0A356LDC1"/>
<dbReference type="EMBL" id="DOEK01000009">
    <property type="protein sequence ID" value="HBP28942.1"/>
    <property type="molecule type" value="Genomic_DNA"/>
</dbReference>
<accession>A0A356LDC1</accession>
<evidence type="ECO:0000313" key="1">
    <source>
        <dbReference type="EMBL" id="HBP28942.1"/>
    </source>
</evidence>
<evidence type="ECO:0000313" key="2">
    <source>
        <dbReference type="Proteomes" id="UP000264036"/>
    </source>
</evidence>
<comment type="caution">
    <text evidence="1">The sequence shown here is derived from an EMBL/GenBank/DDBJ whole genome shotgun (WGS) entry which is preliminary data.</text>
</comment>
<gene>
    <name evidence="1" type="ORF">DD666_05945</name>
</gene>